<protein>
    <submittedName>
        <fullName evidence="1">Uncharacterized protein</fullName>
    </submittedName>
</protein>
<dbReference type="AlphaFoldDB" id="A0AAV4UH10"/>
<evidence type="ECO:0000313" key="1">
    <source>
        <dbReference type="EMBL" id="GIY56914.1"/>
    </source>
</evidence>
<proteinExistence type="predicted"/>
<accession>A0AAV4UH10</accession>
<dbReference type="Proteomes" id="UP001054945">
    <property type="component" value="Unassembled WGS sequence"/>
</dbReference>
<evidence type="ECO:0000313" key="2">
    <source>
        <dbReference type="Proteomes" id="UP001054945"/>
    </source>
</evidence>
<organism evidence="1 2">
    <name type="scientific">Caerostris extrusa</name>
    <name type="common">Bark spider</name>
    <name type="synonym">Caerostris bankana</name>
    <dbReference type="NCBI Taxonomy" id="172846"/>
    <lineage>
        <taxon>Eukaryota</taxon>
        <taxon>Metazoa</taxon>
        <taxon>Ecdysozoa</taxon>
        <taxon>Arthropoda</taxon>
        <taxon>Chelicerata</taxon>
        <taxon>Arachnida</taxon>
        <taxon>Araneae</taxon>
        <taxon>Araneomorphae</taxon>
        <taxon>Entelegynae</taxon>
        <taxon>Araneoidea</taxon>
        <taxon>Araneidae</taxon>
        <taxon>Caerostris</taxon>
    </lineage>
</organism>
<comment type="caution">
    <text evidence="1">The sequence shown here is derived from an EMBL/GenBank/DDBJ whole genome shotgun (WGS) entry which is preliminary data.</text>
</comment>
<name>A0AAV4UH10_CAEEX</name>
<reference evidence="1 2" key="1">
    <citation type="submission" date="2021-06" db="EMBL/GenBank/DDBJ databases">
        <title>Caerostris extrusa draft genome.</title>
        <authorList>
            <person name="Kono N."/>
            <person name="Arakawa K."/>
        </authorList>
    </citation>
    <scope>NUCLEOTIDE SEQUENCE [LARGE SCALE GENOMIC DNA]</scope>
</reference>
<gene>
    <name evidence="1" type="ORF">CEXT_756591</name>
</gene>
<keyword evidence="2" id="KW-1185">Reference proteome</keyword>
<sequence length="104" mass="11810">MESLEWRTISKFAASELAIQFSTSLVCVDLKVPAFSEYELNGKCDAKAYASSNFKYMDHFRMKILLSGSMGTTAEKVIRLEAASEQVHMPESKNFSNRHKLMSY</sequence>
<dbReference type="EMBL" id="BPLR01012824">
    <property type="protein sequence ID" value="GIY56914.1"/>
    <property type="molecule type" value="Genomic_DNA"/>
</dbReference>